<name>G3JDH5_CORMM</name>
<feature type="region of interest" description="Disordered" evidence="1">
    <location>
        <begin position="1"/>
        <end position="23"/>
    </location>
</feature>
<accession>G3JDH5</accession>
<dbReference type="Proteomes" id="UP000001610">
    <property type="component" value="Unassembled WGS sequence"/>
</dbReference>
<dbReference type="HOGENOM" id="CLU_1015703_0_0_1"/>
<dbReference type="KEGG" id="cmt:CCM_04023"/>
<sequence>MFRVDGPAATAPACNPTGSKGRRTSQSIWAICGACYEPPRIDNKVVGKGVASGHCRGRKGVHFAELFSALGGKAVLVVLLITCPLRPAKLRSLDLKVKIEIETAGRNLLQEPGFLRLSIKKRNAGFNGYTSCVGKPGGGRRSKRDKRRLAIGDFSAELLDRSLPRSKVSLIPPPKNTTSFLAGPSVPIAHISFPPSVLTSFVCRWPEEGGLFIFPFSWLLAIVPERDLGWRPANDDMERASGAQQNHCEMGGAAPWVRPSDLHTGTPWAAHVFY</sequence>
<keyword evidence="3" id="KW-1185">Reference proteome</keyword>
<dbReference type="AlphaFoldDB" id="G3JDH5"/>
<evidence type="ECO:0000313" key="3">
    <source>
        <dbReference type="Proteomes" id="UP000001610"/>
    </source>
</evidence>
<proteinExistence type="predicted"/>
<dbReference type="GeneID" id="18166046"/>
<gene>
    <name evidence="2" type="ORF">CCM_04023</name>
</gene>
<organism evidence="2 3">
    <name type="scientific">Cordyceps militaris (strain CM01)</name>
    <name type="common">Caterpillar fungus</name>
    <dbReference type="NCBI Taxonomy" id="983644"/>
    <lineage>
        <taxon>Eukaryota</taxon>
        <taxon>Fungi</taxon>
        <taxon>Dikarya</taxon>
        <taxon>Ascomycota</taxon>
        <taxon>Pezizomycotina</taxon>
        <taxon>Sordariomycetes</taxon>
        <taxon>Hypocreomycetidae</taxon>
        <taxon>Hypocreales</taxon>
        <taxon>Cordycipitaceae</taxon>
        <taxon>Cordyceps</taxon>
    </lineage>
</organism>
<dbReference type="RefSeq" id="XP_006669234.1">
    <property type="nucleotide sequence ID" value="XM_006669171.1"/>
</dbReference>
<evidence type="ECO:0000313" key="2">
    <source>
        <dbReference type="EMBL" id="EGX92650.1"/>
    </source>
</evidence>
<evidence type="ECO:0000256" key="1">
    <source>
        <dbReference type="SAM" id="MobiDB-lite"/>
    </source>
</evidence>
<dbReference type="EMBL" id="JH126401">
    <property type="protein sequence ID" value="EGX92650.1"/>
    <property type="molecule type" value="Genomic_DNA"/>
</dbReference>
<dbReference type="VEuPathDB" id="FungiDB:CCM_04023"/>
<reference evidence="2 3" key="1">
    <citation type="journal article" date="2011" name="Genome Biol.">
        <title>Genome sequence of the insect pathogenic fungus Cordyceps militaris, a valued traditional Chinese medicine.</title>
        <authorList>
            <person name="Zheng P."/>
            <person name="Xia Y."/>
            <person name="Xiao G."/>
            <person name="Xiong C."/>
            <person name="Hu X."/>
            <person name="Zhang S."/>
            <person name="Zheng H."/>
            <person name="Huang Y."/>
            <person name="Zhou Y."/>
            <person name="Wang S."/>
            <person name="Zhao G.P."/>
            <person name="Liu X."/>
            <person name="St Leger R.J."/>
            <person name="Wang C."/>
        </authorList>
    </citation>
    <scope>NUCLEOTIDE SEQUENCE [LARGE SCALE GENOMIC DNA]</scope>
    <source>
        <strain evidence="2 3">CM01</strain>
    </source>
</reference>
<dbReference type="InParanoid" id="G3JDH5"/>
<protein>
    <submittedName>
        <fullName evidence="2">Uncharacterized protein</fullName>
    </submittedName>
</protein>